<accession>A0AAE0TY17</accession>
<protein>
    <submittedName>
        <fullName evidence="2">Uncharacterized protein</fullName>
    </submittedName>
</protein>
<feature type="compositionally biased region" description="Low complexity" evidence="1">
    <location>
        <begin position="60"/>
        <end position="75"/>
    </location>
</feature>
<dbReference type="EMBL" id="JAULSN010000001">
    <property type="protein sequence ID" value="KAK3383813.1"/>
    <property type="molecule type" value="Genomic_DNA"/>
</dbReference>
<gene>
    <name evidence="2" type="ORF">B0T24DRAFT_63671</name>
</gene>
<reference evidence="2" key="2">
    <citation type="submission" date="2023-06" db="EMBL/GenBank/DDBJ databases">
        <authorList>
            <consortium name="Lawrence Berkeley National Laboratory"/>
            <person name="Haridas S."/>
            <person name="Hensen N."/>
            <person name="Bonometti L."/>
            <person name="Westerberg I."/>
            <person name="Brannstrom I.O."/>
            <person name="Guillou S."/>
            <person name="Cros-Aarteil S."/>
            <person name="Calhoun S."/>
            <person name="Kuo A."/>
            <person name="Mondo S."/>
            <person name="Pangilinan J."/>
            <person name="Riley R."/>
            <person name="Labutti K."/>
            <person name="Andreopoulos B."/>
            <person name="Lipzen A."/>
            <person name="Chen C."/>
            <person name="Yanf M."/>
            <person name="Daum C."/>
            <person name="Ng V."/>
            <person name="Clum A."/>
            <person name="Steindorff A."/>
            <person name="Ohm R."/>
            <person name="Martin F."/>
            <person name="Silar P."/>
            <person name="Natvig D."/>
            <person name="Lalanne C."/>
            <person name="Gautier V."/>
            <person name="Ament-Velasquez S.L."/>
            <person name="Kruys A."/>
            <person name="Hutchinson M.I."/>
            <person name="Powell A.J."/>
            <person name="Barry K."/>
            <person name="Miller A.N."/>
            <person name="Grigoriev I.V."/>
            <person name="Debuchy R."/>
            <person name="Gladieux P."/>
            <person name="Thoren M.H."/>
            <person name="Johannesson H."/>
        </authorList>
    </citation>
    <scope>NUCLEOTIDE SEQUENCE</scope>
    <source>
        <strain evidence="2">CBS 958.72</strain>
    </source>
</reference>
<evidence type="ECO:0000313" key="3">
    <source>
        <dbReference type="Proteomes" id="UP001287356"/>
    </source>
</evidence>
<evidence type="ECO:0000256" key="1">
    <source>
        <dbReference type="SAM" id="MobiDB-lite"/>
    </source>
</evidence>
<reference evidence="2" key="1">
    <citation type="journal article" date="2023" name="Mol. Phylogenet. Evol.">
        <title>Genome-scale phylogeny and comparative genomics of the fungal order Sordariales.</title>
        <authorList>
            <person name="Hensen N."/>
            <person name="Bonometti L."/>
            <person name="Westerberg I."/>
            <person name="Brannstrom I.O."/>
            <person name="Guillou S."/>
            <person name="Cros-Aarteil S."/>
            <person name="Calhoun S."/>
            <person name="Haridas S."/>
            <person name="Kuo A."/>
            <person name="Mondo S."/>
            <person name="Pangilinan J."/>
            <person name="Riley R."/>
            <person name="LaButti K."/>
            <person name="Andreopoulos B."/>
            <person name="Lipzen A."/>
            <person name="Chen C."/>
            <person name="Yan M."/>
            <person name="Daum C."/>
            <person name="Ng V."/>
            <person name="Clum A."/>
            <person name="Steindorff A."/>
            <person name="Ohm R.A."/>
            <person name="Martin F."/>
            <person name="Silar P."/>
            <person name="Natvig D.O."/>
            <person name="Lalanne C."/>
            <person name="Gautier V."/>
            <person name="Ament-Velasquez S.L."/>
            <person name="Kruys A."/>
            <person name="Hutchinson M.I."/>
            <person name="Powell A.J."/>
            <person name="Barry K."/>
            <person name="Miller A.N."/>
            <person name="Grigoriev I.V."/>
            <person name="Debuchy R."/>
            <person name="Gladieux P."/>
            <person name="Hiltunen Thoren M."/>
            <person name="Johannesson H."/>
        </authorList>
    </citation>
    <scope>NUCLEOTIDE SEQUENCE</scope>
    <source>
        <strain evidence="2">CBS 958.72</strain>
    </source>
</reference>
<feature type="compositionally biased region" description="Low complexity" evidence="1">
    <location>
        <begin position="82"/>
        <end position="104"/>
    </location>
</feature>
<sequence>MAASLPPFFNPQVPITPPPDQPMFTKRPFPPNMAPMFAQGGSYQAAGNTAIPPAAMFTTNPQESSNNNNSNPNQPNKKDAPLRPSLQQQQQQQQQLPPLSMPPSTAFPFGDHDLAKDPRYVAMASRIASYYQQRCRAITNYQQQQCQAWASMHRKKCQEMMQAAMLIVAWYIRDRISRRRRRQKRAFKRGLARKAAVPPISAARNGAGGGRITKGEAVRRWVMDVPVPTATADKDRDGDSNGAAAAAAPVHDALVDEEEAAFFLGREPPAPTGAAAARAGERDKDAHLFSVADHLIKSQLARIDVPLLGALSFDESDTESESSYDDDEDYEEDAGNCEDGDVDAMVEDGQEGGDEELDDEDDEDAEGDDDEEITSKGVQLGTSKPTTRSSVS</sequence>
<keyword evidence="3" id="KW-1185">Reference proteome</keyword>
<feature type="region of interest" description="Disordered" evidence="1">
    <location>
        <begin position="230"/>
        <end position="249"/>
    </location>
</feature>
<feature type="region of interest" description="Disordered" evidence="1">
    <location>
        <begin position="1"/>
        <end position="112"/>
    </location>
</feature>
<evidence type="ECO:0000313" key="2">
    <source>
        <dbReference type="EMBL" id="KAK3383813.1"/>
    </source>
</evidence>
<feature type="compositionally biased region" description="Polar residues" evidence="1">
    <location>
        <begin position="376"/>
        <end position="392"/>
    </location>
</feature>
<feature type="compositionally biased region" description="Acidic residues" evidence="1">
    <location>
        <begin position="314"/>
        <end position="372"/>
    </location>
</feature>
<name>A0AAE0TY17_9PEZI</name>
<feature type="region of interest" description="Disordered" evidence="1">
    <location>
        <begin position="314"/>
        <end position="392"/>
    </location>
</feature>
<comment type="caution">
    <text evidence="2">The sequence shown here is derived from an EMBL/GenBank/DDBJ whole genome shotgun (WGS) entry which is preliminary data.</text>
</comment>
<organism evidence="2 3">
    <name type="scientific">Lasiosphaeria ovina</name>
    <dbReference type="NCBI Taxonomy" id="92902"/>
    <lineage>
        <taxon>Eukaryota</taxon>
        <taxon>Fungi</taxon>
        <taxon>Dikarya</taxon>
        <taxon>Ascomycota</taxon>
        <taxon>Pezizomycotina</taxon>
        <taxon>Sordariomycetes</taxon>
        <taxon>Sordariomycetidae</taxon>
        <taxon>Sordariales</taxon>
        <taxon>Lasiosphaeriaceae</taxon>
        <taxon>Lasiosphaeria</taxon>
    </lineage>
</organism>
<dbReference type="AlphaFoldDB" id="A0AAE0TY17"/>
<dbReference type="Proteomes" id="UP001287356">
    <property type="component" value="Unassembled WGS sequence"/>
</dbReference>
<proteinExistence type="predicted"/>